<name>A0ABU7X7J3_9ACTN</name>
<reference evidence="2 3" key="1">
    <citation type="submission" date="2023-08" db="EMBL/GenBank/DDBJ databases">
        <authorList>
            <person name="Sharma P."/>
            <person name="Verma V."/>
            <person name="Mohan M.K."/>
            <person name="Dubey A.K."/>
        </authorList>
    </citation>
    <scope>NUCLEOTIDE SEQUENCE [LARGE SCALE GENOMIC DNA]</scope>
    <source>
        <strain evidence="2 3">ADP4</strain>
    </source>
</reference>
<feature type="domain" description="Transcription regulator PadR N-terminal" evidence="1">
    <location>
        <begin position="13"/>
        <end position="86"/>
    </location>
</feature>
<evidence type="ECO:0000259" key="1">
    <source>
        <dbReference type="Pfam" id="PF03551"/>
    </source>
</evidence>
<keyword evidence="3" id="KW-1185">Reference proteome</keyword>
<dbReference type="InterPro" id="IPR036388">
    <property type="entry name" value="WH-like_DNA-bd_sf"/>
</dbReference>
<dbReference type="InterPro" id="IPR005149">
    <property type="entry name" value="Tscrpt_reg_PadR_N"/>
</dbReference>
<comment type="caution">
    <text evidence="2">The sequence shown here is derived from an EMBL/GenBank/DDBJ whole genome shotgun (WGS) entry which is preliminary data.</text>
</comment>
<dbReference type="Proteomes" id="UP001348265">
    <property type="component" value="Unassembled WGS sequence"/>
</dbReference>
<accession>A0ABU7X7J3</accession>
<dbReference type="RefSeq" id="WP_331789850.1">
    <property type="nucleotide sequence ID" value="NZ_JAVFKM010000034.1"/>
</dbReference>
<dbReference type="Pfam" id="PF03551">
    <property type="entry name" value="PadR"/>
    <property type="match status" value="1"/>
</dbReference>
<dbReference type="PANTHER" id="PTHR33169">
    <property type="entry name" value="PADR-FAMILY TRANSCRIPTIONAL REGULATOR"/>
    <property type="match status" value="1"/>
</dbReference>
<evidence type="ECO:0000313" key="2">
    <source>
        <dbReference type="EMBL" id="MEF3118940.1"/>
    </source>
</evidence>
<evidence type="ECO:0000313" key="3">
    <source>
        <dbReference type="Proteomes" id="UP001348265"/>
    </source>
</evidence>
<gene>
    <name evidence="2" type="ORF">RB636_37915</name>
</gene>
<dbReference type="EMBL" id="JAVFKM010000034">
    <property type="protein sequence ID" value="MEF3118940.1"/>
    <property type="molecule type" value="Genomic_DNA"/>
</dbReference>
<dbReference type="InterPro" id="IPR052509">
    <property type="entry name" value="Metal_resp_DNA-bind_regulator"/>
</dbReference>
<protein>
    <submittedName>
        <fullName evidence="2">PadR family transcriptional regulator</fullName>
    </submittedName>
</protein>
<dbReference type="Gene3D" id="1.10.10.10">
    <property type="entry name" value="Winged helix-like DNA-binding domain superfamily/Winged helix DNA-binding domain"/>
    <property type="match status" value="1"/>
</dbReference>
<dbReference type="InterPro" id="IPR036390">
    <property type="entry name" value="WH_DNA-bd_sf"/>
</dbReference>
<dbReference type="PANTHER" id="PTHR33169:SF13">
    <property type="entry name" value="PADR-FAMILY TRANSCRIPTIONAL REGULATOR"/>
    <property type="match status" value="1"/>
</dbReference>
<dbReference type="SUPFAM" id="SSF46785">
    <property type="entry name" value="Winged helix' DNA-binding domain"/>
    <property type="match status" value="1"/>
</dbReference>
<organism evidence="2 3">
    <name type="scientific">Streptomyces chrestomyceticus</name>
    <dbReference type="NCBI Taxonomy" id="68185"/>
    <lineage>
        <taxon>Bacteria</taxon>
        <taxon>Bacillati</taxon>
        <taxon>Actinomycetota</taxon>
        <taxon>Actinomycetes</taxon>
        <taxon>Kitasatosporales</taxon>
        <taxon>Streptomycetaceae</taxon>
        <taxon>Streptomyces</taxon>
    </lineage>
</organism>
<proteinExistence type="predicted"/>
<sequence length="115" mass="12638">MKRRSLQEPTALILCAVADQPRHGYAITQEVKEISDGRVTLRTGTLYSALQRLLEDGQIEVHSEETVSGRARRTYTLTPEGRATLTAEAERLRATAVEAERRLAAHRPGSKGAVA</sequence>